<dbReference type="Proteomes" id="UP000005007">
    <property type="component" value="Chromosome"/>
</dbReference>
<proteinExistence type="predicted"/>
<evidence type="ECO:0000313" key="2">
    <source>
        <dbReference type="Proteomes" id="UP000005007"/>
    </source>
</evidence>
<dbReference type="AlphaFoldDB" id="A0A0E0WF65"/>
<organism evidence="1 2">
    <name type="scientific">Helicobacter pylori Shi169</name>
    <dbReference type="NCBI Taxonomy" id="1163741"/>
    <lineage>
        <taxon>Bacteria</taxon>
        <taxon>Pseudomonadati</taxon>
        <taxon>Campylobacterota</taxon>
        <taxon>Epsilonproteobacteria</taxon>
        <taxon>Campylobacterales</taxon>
        <taxon>Helicobacteraceae</taxon>
        <taxon>Helicobacter</taxon>
    </lineage>
</organism>
<sequence>MSDYRTFFNEIKLALKELEMKRARGLHDYNVFSVLMRESDEVRHSKILCSFLDPMGEHYQKGLFLKAFLKVCHLESFGFNSADTKIVENEVTTNGSKRMDLFLSDRFKHIILENKIYARDNKNQISDYILGVVEAYKVKDAQDICVLYLTKEGRSPDPNSLGDFELDESKAKLFYKGNDEKILKLENLEQGILFKNLCYKKEIEEWINKCSEEVANLHDLSVFFKQYDKLLDKLYHKEQSMNSELHKIMEVNYEIAKEVAENFNPFKAEKVVEFLTQAKEQIEEKMSADDRVKWEVSCETDTNKLGKNVARGLKFIFKEYDFFRVELLMTHEGDFKFKKPNLEIDAAGKKFEQSIFNKFLETDYQEIAQQFNINEKDGLTKNREWFKGKYYKYINESLNINEYFVDCIIDKTLSAEKLGEFIFDYFNENKALVETLNANIKEYAKK</sequence>
<reference evidence="1 2" key="1">
    <citation type="submission" date="2012-04" db="EMBL/GenBank/DDBJ databases">
        <authorList>
            <person name="Kersulyte D."/>
            <person name="Cabrera L."/>
            <person name="Pacheco R."/>
            <person name="Herrera P."/>
            <person name="Rodriguez C."/>
            <person name="Gilman R.H."/>
            <person name="Berg D.E."/>
        </authorList>
    </citation>
    <scope>NUCLEOTIDE SEQUENCE [LARGE SCALE GENOMIC DNA]</scope>
    <source>
        <strain evidence="1 2">Shi169</strain>
    </source>
</reference>
<dbReference type="PATRIC" id="fig|1163741.3.peg.1397"/>
<name>A0A0E0WF65_HELPX</name>
<evidence type="ECO:0008006" key="3">
    <source>
        <dbReference type="Google" id="ProtNLM"/>
    </source>
</evidence>
<dbReference type="InterPro" id="IPR029470">
    <property type="entry name" value="PDDEXK_4"/>
</dbReference>
<protein>
    <recommendedName>
        <fullName evidence="3">PD-(D/E)XK nuclease family protein</fullName>
    </recommendedName>
</protein>
<dbReference type="HOGENOM" id="CLU_613613_0_0_7"/>
<dbReference type="Pfam" id="PF14281">
    <property type="entry name" value="PDDEXK_4"/>
    <property type="match status" value="1"/>
</dbReference>
<dbReference type="EMBL" id="CP003473">
    <property type="protein sequence ID" value="AFI00041.1"/>
    <property type="molecule type" value="Genomic_DNA"/>
</dbReference>
<evidence type="ECO:0000313" key="1">
    <source>
        <dbReference type="EMBL" id="AFI00041.1"/>
    </source>
</evidence>
<accession>A0A0E0WF65</accession>
<gene>
    <name evidence="1" type="ORF">HPSH169_06910</name>
</gene>
<dbReference type="RefSeq" id="WP_001287052.1">
    <property type="nucleotide sequence ID" value="NC_017740.1"/>
</dbReference>
<dbReference type="KEGG" id="hhq:HPSH169_06910"/>